<name>A0A3E0IPW4_9STAP</name>
<keyword evidence="10 17" id="KW-0521">NADP</keyword>
<dbReference type="GO" id="GO:0046872">
    <property type="term" value="F:metal ion binding"/>
    <property type="evidence" value="ECO:0007669"/>
    <property type="project" value="UniProtKB-KW"/>
</dbReference>
<evidence type="ECO:0000256" key="16">
    <source>
        <dbReference type="PIRSR" id="PIRSR000098-1"/>
    </source>
</evidence>
<dbReference type="PANTHER" id="PTHR43331:SF1">
    <property type="entry name" value="HOMOSERINE DEHYDROGENASE"/>
    <property type="match status" value="1"/>
</dbReference>
<evidence type="ECO:0000256" key="17">
    <source>
        <dbReference type="PIRSR" id="PIRSR000098-2"/>
    </source>
</evidence>
<keyword evidence="14 18" id="KW-0486">Methionine biosynthesis</keyword>
<dbReference type="GO" id="GO:0009088">
    <property type="term" value="P:threonine biosynthetic process"/>
    <property type="evidence" value="ECO:0007669"/>
    <property type="project" value="UniProtKB-UniPathway"/>
</dbReference>
<dbReference type="InterPro" id="IPR019811">
    <property type="entry name" value="HDH_CS"/>
</dbReference>
<dbReference type="OrthoDB" id="9808167at2"/>
<keyword evidence="11 18" id="KW-0560">Oxidoreductase</keyword>
<evidence type="ECO:0000256" key="12">
    <source>
        <dbReference type="ARBA" id="ARBA00023027"/>
    </source>
</evidence>
<dbReference type="Gene3D" id="3.40.50.720">
    <property type="entry name" value="NAD(P)-binding Rossmann-like Domain"/>
    <property type="match status" value="1"/>
</dbReference>
<evidence type="ECO:0000259" key="21">
    <source>
        <dbReference type="Pfam" id="PF03447"/>
    </source>
</evidence>
<evidence type="ECO:0000256" key="5">
    <source>
        <dbReference type="ARBA" id="ARBA00013213"/>
    </source>
</evidence>
<keyword evidence="9" id="KW-0479">Metal-binding</keyword>
<dbReference type="InterPro" id="IPR036291">
    <property type="entry name" value="NAD(P)-bd_dom_sf"/>
</dbReference>
<comment type="cofactor">
    <cofactor evidence="1">
        <name>a metal cation</name>
        <dbReference type="ChEBI" id="CHEBI:25213"/>
    </cofactor>
</comment>
<evidence type="ECO:0000259" key="20">
    <source>
        <dbReference type="Pfam" id="PF00742"/>
    </source>
</evidence>
<dbReference type="Proteomes" id="UP000256562">
    <property type="component" value="Unassembled WGS sequence"/>
</dbReference>
<dbReference type="EMBL" id="QKXQ01000280">
    <property type="protein sequence ID" value="REH95859.1"/>
    <property type="molecule type" value="Genomic_DNA"/>
</dbReference>
<feature type="active site" description="Proton donor" evidence="16">
    <location>
        <position position="205"/>
    </location>
</feature>
<dbReference type="Pfam" id="PF00742">
    <property type="entry name" value="Homoserine_dh"/>
    <property type="match status" value="1"/>
</dbReference>
<dbReference type="AlphaFoldDB" id="A0A3E0IPW4"/>
<dbReference type="Gene3D" id="3.30.70.3100">
    <property type="match status" value="1"/>
</dbReference>
<keyword evidence="7 18" id="KW-0028">Amino-acid biosynthesis</keyword>
<dbReference type="Pfam" id="PF03447">
    <property type="entry name" value="NAD_binding_3"/>
    <property type="match status" value="1"/>
</dbReference>
<dbReference type="SUPFAM" id="SSF51735">
    <property type="entry name" value="NAD(P)-binding Rossmann-fold domains"/>
    <property type="match status" value="1"/>
</dbReference>
<dbReference type="FunFam" id="3.30.360.10:FF:000005">
    <property type="entry name" value="Homoserine dehydrogenase"/>
    <property type="match status" value="1"/>
</dbReference>
<proteinExistence type="inferred from homology"/>
<dbReference type="FunFam" id="3.40.50.720:FF:000062">
    <property type="entry name" value="Homoserine dehydrogenase"/>
    <property type="match status" value="1"/>
</dbReference>
<keyword evidence="13" id="KW-0915">Sodium</keyword>
<evidence type="ECO:0000256" key="18">
    <source>
        <dbReference type="RuleBase" id="RU000579"/>
    </source>
</evidence>
<accession>A0A3E0IPW4</accession>
<dbReference type="PROSITE" id="PS01042">
    <property type="entry name" value="HOMOSER_DHGENASE"/>
    <property type="match status" value="1"/>
</dbReference>
<evidence type="ECO:0000256" key="19">
    <source>
        <dbReference type="RuleBase" id="RU004171"/>
    </source>
</evidence>
<keyword evidence="8 18" id="KW-0791">Threonine biosynthesis</keyword>
<sequence length="429" mass="47226">MKALNVALLGLGTVGSGVVKIIEENHQQIKDTIQKDIQIKHILVRDKTKKRPLNISKYQLTEDIDDILNDDDVDIVIEVMGGIEPTVDWLKSALSQKKHVITANKDLLAVHLRVLENLAQKNEVALKYEASVAGGIPIVNAINNGLNANNISEFMGIFNGTSNFILTKMSEEKTSYESALQEAQDLGFAEADPTDDVEGIDAARKVVITSYLSFNQVIKLNDVKTKGISTVTIEDIEAANALGYKIKLIGKGSYQKSQVQASVQPTLISKQHQLAAVENEYNAIYVVGDAVGETMFYGKGAGSLATGSAVVSDLLNVSMQFESNLHTLPPHFELKTEETKEMMDDQEVVSIQEKESFYIVINHESNSNKQIEADLKKALPFHKSIQFHEIKNGQYAVVVQGVDHRESLEAHLAALDDIKVQKIYPVEGV</sequence>
<evidence type="ECO:0000256" key="4">
    <source>
        <dbReference type="ARBA" id="ARBA00006753"/>
    </source>
</evidence>
<evidence type="ECO:0000256" key="14">
    <source>
        <dbReference type="ARBA" id="ARBA00023167"/>
    </source>
</evidence>
<feature type="domain" description="Homoserine dehydrogenase C-terminal" evidence="22">
    <location>
        <begin position="354"/>
        <end position="429"/>
    </location>
</feature>
<evidence type="ECO:0000256" key="13">
    <source>
        <dbReference type="ARBA" id="ARBA00023053"/>
    </source>
</evidence>
<evidence type="ECO:0000256" key="10">
    <source>
        <dbReference type="ARBA" id="ARBA00022857"/>
    </source>
</evidence>
<dbReference type="GO" id="GO:0004412">
    <property type="term" value="F:homoserine dehydrogenase activity"/>
    <property type="evidence" value="ECO:0007669"/>
    <property type="project" value="UniProtKB-EC"/>
</dbReference>
<dbReference type="SUPFAM" id="SSF55347">
    <property type="entry name" value="Glyceraldehyde-3-phosphate dehydrogenase-like, C-terminal domain"/>
    <property type="match status" value="1"/>
</dbReference>
<dbReference type="InterPro" id="IPR001342">
    <property type="entry name" value="HDH_cat"/>
</dbReference>
<evidence type="ECO:0000256" key="15">
    <source>
        <dbReference type="ARBA" id="ARBA00048841"/>
    </source>
</evidence>
<evidence type="ECO:0000256" key="8">
    <source>
        <dbReference type="ARBA" id="ARBA00022697"/>
    </source>
</evidence>
<comment type="similarity">
    <text evidence="4 19">Belongs to the homoserine dehydrogenase family.</text>
</comment>
<evidence type="ECO:0000256" key="11">
    <source>
        <dbReference type="ARBA" id="ARBA00023002"/>
    </source>
</evidence>
<comment type="pathway">
    <text evidence="3 18">Amino-acid biosynthesis; L-methionine biosynthesis via de novo pathway; L-homoserine from L-aspartate: step 3/3.</text>
</comment>
<dbReference type="UniPathway" id="UPA00050">
    <property type="reaction ID" value="UER00063"/>
</dbReference>
<comment type="catalytic activity">
    <reaction evidence="15">
        <text>L-homoserine + NADP(+) = L-aspartate 4-semialdehyde + NADPH + H(+)</text>
        <dbReference type="Rhea" id="RHEA:15761"/>
        <dbReference type="ChEBI" id="CHEBI:15378"/>
        <dbReference type="ChEBI" id="CHEBI:57476"/>
        <dbReference type="ChEBI" id="CHEBI:57783"/>
        <dbReference type="ChEBI" id="CHEBI:58349"/>
        <dbReference type="ChEBI" id="CHEBI:537519"/>
        <dbReference type="EC" id="1.1.1.3"/>
    </reaction>
    <physiologicalReaction direction="right-to-left" evidence="15">
        <dbReference type="Rhea" id="RHEA:15763"/>
    </physiologicalReaction>
</comment>
<reference evidence="23 24" key="1">
    <citation type="journal article" date="2018" name="Vet. Microbiol.">
        <title>Characterisation of Staphylococcus felis isolated from cats using whole genome sequencing.</title>
        <authorList>
            <person name="Worthing K."/>
            <person name="Pang S."/>
            <person name="Trott D.J."/>
            <person name="Abraham S."/>
            <person name="Coombs G.W."/>
            <person name="Jordan D."/>
            <person name="McIntyre L."/>
            <person name="Davies M.R."/>
            <person name="Norris J."/>
        </authorList>
    </citation>
    <scope>NUCLEOTIDE SEQUENCE [LARGE SCALE GENOMIC DNA]</scope>
    <source>
        <strain evidence="23 24">F9</strain>
    </source>
</reference>
<dbReference type="PIRSF" id="PIRSF000098">
    <property type="entry name" value="Homoser_dehydrog"/>
    <property type="match status" value="1"/>
</dbReference>
<evidence type="ECO:0000256" key="3">
    <source>
        <dbReference type="ARBA" id="ARBA00005062"/>
    </source>
</evidence>
<comment type="pathway">
    <text evidence="2 18">Amino-acid biosynthesis; L-threonine biosynthesis; L-threonine from L-aspartate: step 3/5.</text>
</comment>
<evidence type="ECO:0000313" key="23">
    <source>
        <dbReference type="EMBL" id="REH95859.1"/>
    </source>
</evidence>
<evidence type="ECO:0000256" key="7">
    <source>
        <dbReference type="ARBA" id="ARBA00022605"/>
    </source>
</evidence>
<evidence type="ECO:0000259" key="22">
    <source>
        <dbReference type="Pfam" id="PF22101"/>
    </source>
</evidence>
<dbReference type="NCBIfam" id="NF004976">
    <property type="entry name" value="PRK06349.1"/>
    <property type="match status" value="1"/>
</dbReference>
<feature type="binding site" evidence="17">
    <location>
        <position position="105"/>
    </location>
    <ligand>
        <name>NADPH</name>
        <dbReference type="ChEBI" id="CHEBI:57783"/>
    </ligand>
</feature>
<feature type="domain" description="Aspartate/homoserine dehydrogenase NAD-binding" evidence="21">
    <location>
        <begin position="10"/>
        <end position="129"/>
    </location>
</feature>
<dbReference type="GO" id="GO:0009086">
    <property type="term" value="P:methionine biosynthetic process"/>
    <property type="evidence" value="ECO:0007669"/>
    <property type="project" value="UniProtKB-KW"/>
</dbReference>
<dbReference type="InterPro" id="IPR005106">
    <property type="entry name" value="Asp/hSer_DH_NAD-bd"/>
</dbReference>
<dbReference type="PANTHER" id="PTHR43331">
    <property type="entry name" value="HOMOSERINE DEHYDROGENASE"/>
    <property type="match status" value="1"/>
</dbReference>
<dbReference type="GO" id="GO:0050661">
    <property type="term" value="F:NADP binding"/>
    <property type="evidence" value="ECO:0007669"/>
    <property type="project" value="InterPro"/>
</dbReference>
<evidence type="ECO:0000256" key="9">
    <source>
        <dbReference type="ARBA" id="ARBA00022723"/>
    </source>
</evidence>
<feature type="binding site" evidence="17">
    <location>
        <begin position="9"/>
        <end position="16"/>
    </location>
    <ligand>
        <name>NADP(+)</name>
        <dbReference type="ChEBI" id="CHEBI:58349"/>
    </ligand>
</feature>
<evidence type="ECO:0000313" key="24">
    <source>
        <dbReference type="Proteomes" id="UP000256562"/>
    </source>
</evidence>
<organism evidence="23 24">
    <name type="scientific">Staphylococcus felis</name>
    <dbReference type="NCBI Taxonomy" id="46127"/>
    <lineage>
        <taxon>Bacteria</taxon>
        <taxon>Bacillati</taxon>
        <taxon>Bacillota</taxon>
        <taxon>Bacilli</taxon>
        <taxon>Bacillales</taxon>
        <taxon>Staphylococcaceae</taxon>
        <taxon>Staphylococcus</taxon>
    </lineage>
</organism>
<dbReference type="InterPro" id="IPR016204">
    <property type="entry name" value="HDH"/>
</dbReference>
<dbReference type="EC" id="1.1.1.3" evidence="5 18"/>
<gene>
    <name evidence="23" type="ORF">DOS83_06010</name>
</gene>
<protein>
    <recommendedName>
        <fullName evidence="6 18">Homoserine dehydrogenase</fullName>
        <ecNumber evidence="5 18">1.1.1.3</ecNumber>
    </recommendedName>
</protein>
<dbReference type="UniPathway" id="UPA00051">
    <property type="reaction ID" value="UER00465"/>
</dbReference>
<feature type="domain" description="Homoserine dehydrogenase catalytic" evidence="20">
    <location>
        <begin position="137"/>
        <end position="315"/>
    </location>
</feature>
<evidence type="ECO:0000256" key="6">
    <source>
        <dbReference type="ARBA" id="ARBA00013376"/>
    </source>
</evidence>
<dbReference type="Gene3D" id="3.30.360.10">
    <property type="entry name" value="Dihydrodipicolinate Reductase, domain 2"/>
    <property type="match status" value="1"/>
</dbReference>
<evidence type="ECO:0000256" key="2">
    <source>
        <dbReference type="ARBA" id="ARBA00005056"/>
    </source>
</evidence>
<dbReference type="RefSeq" id="WP_116094274.1">
    <property type="nucleotide sequence ID" value="NZ_QKXQ01000280.1"/>
</dbReference>
<dbReference type="Pfam" id="PF22101">
    <property type="entry name" value="HSD_C"/>
    <property type="match status" value="1"/>
</dbReference>
<dbReference type="InterPro" id="IPR054326">
    <property type="entry name" value="HSD_C"/>
</dbReference>
<feature type="binding site" evidence="17">
    <location>
        <position position="190"/>
    </location>
    <ligand>
        <name>L-homoserine</name>
        <dbReference type="ChEBI" id="CHEBI:57476"/>
    </ligand>
</feature>
<comment type="caution">
    <text evidence="23">The sequence shown here is derived from an EMBL/GenBank/DDBJ whole genome shotgun (WGS) entry which is preliminary data.</text>
</comment>
<keyword evidence="12" id="KW-0520">NAD</keyword>
<evidence type="ECO:0000256" key="1">
    <source>
        <dbReference type="ARBA" id="ARBA00001920"/>
    </source>
</evidence>